<dbReference type="InterPro" id="IPR005036">
    <property type="entry name" value="CBM21_dom"/>
</dbReference>
<feature type="region of interest" description="Disordered" evidence="1">
    <location>
        <begin position="576"/>
        <end position="605"/>
    </location>
</feature>
<dbReference type="GO" id="GO:2001069">
    <property type="term" value="F:glycogen binding"/>
    <property type="evidence" value="ECO:0007669"/>
    <property type="project" value="TreeGrafter"/>
</dbReference>
<protein>
    <recommendedName>
        <fullName evidence="2">CBM21 domain-containing protein</fullName>
    </recommendedName>
</protein>
<feature type="region of interest" description="Disordered" evidence="1">
    <location>
        <begin position="443"/>
        <end position="487"/>
    </location>
</feature>
<feature type="compositionally biased region" description="Polar residues" evidence="1">
    <location>
        <begin position="588"/>
        <end position="598"/>
    </location>
</feature>
<feature type="compositionally biased region" description="Low complexity" evidence="1">
    <location>
        <begin position="708"/>
        <end position="721"/>
    </location>
</feature>
<feature type="compositionally biased region" description="Low complexity" evidence="1">
    <location>
        <begin position="134"/>
        <end position="147"/>
    </location>
</feature>
<accession>A0A9Q9RJJ0</accession>
<dbReference type="AlphaFoldDB" id="A0A9Q9RJJ0"/>
<feature type="region of interest" description="Disordered" evidence="1">
    <location>
        <begin position="181"/>
        <end position="252"/>
    </location>
</feature>
<feature type="region of interest" description="Disordered" evidence="1">
    <location>
        <begin position="280"/>
        <end position="300"/>
    </location>
</feature>
<sequence>MPYTPPSHRSPASSASASPVASRRSSLQSSPRPSLPRSASYLTKHRRTPSASALSDGSTGTLTPQGTSESLKSMGTAVTSSVRQSPPPVTDERTMPMGAIISPPDSASSGSDDEEQEPQIRGRKLDKALRDAVSQIPMQRSSSPPRSQLKHQDSTEHLQLRRKDAVHLSFSTSALGDLAKGRKMGHVRSATEPNAGISKSNDNSISVSEEESDEDLLKKPQMVRKKSGELVRPALRPSSRRRPSSMPGTPIFSKAVHFDSHLEHVRHFLQVDRPLAVSAGSSPIDSYESDTEYPFPGNGKQTVRTPPFEWEILTTNFPHDSAARKSSPVRLEKVWLSADQKSLLGSVAVANIAFSKAVTCRFTLDYWKTTSEVAADYSHEIRPRETPLGHDRFTFSIKLADTANLESKTLFLCIRYTVNGQEYWDNNSSSNFQVDFRKKHLPMNGKNNFQGASSRPANGLPRSSRRTSSANVPRPKSMPAGFSDFGDDAKLNFDQPIHEYLGESENSTGGLRLKSKSAGNLASDNLSKDFGSPSGLAFSNRYDFGASLSAAVQAAKDKEASQDKDGLYMKANVRTPKPALTVPEPATNAKSQSTNGATSPNSTISSSSYEELVNKYCFVRAPEVRPVSPIASGARRPSLIHQKLSISLQGLRDGTATQKQNERLFVLQFGSKQSSPDMKDGTLSGARFDGAAGGNHHRRSYTTSLGSPNGNAHHAGPAAHHTLQLHGAMSPPSGASTPKDAFRANSTSPSPRPSATARSASPAFVSFDATPSNDLSYHVQQQMMDRFPWSDGHAATAIRG</sequence>
<dbReference type="Gene3D" id="2.60.40.2440">
    <property type="entry name" value="Carbohydrate binding type-21 domain"/>
    <property type="match status" value="1"/>
</dbReference>
<evidence type="ECO:0000313" key="4">
    <source>
        <dbReference type="Proteomes" id="UP000760494"/>
    </source>
</evidence>
<dbReference type="Pfam" id="PF03370">
    <property type="entry name" value="CBM_21"/>
    <property type="match status" value="1"/>
</dbReference>
<proteinExistence type="predicted"/>
<feature type="region of interest" description="Disordered" evidence="1">
    <location>
        <begin position="670"/>
        <end position="760"/>
    </location>
</feature>
<evidence type="ECO:0000313" key="3">
    <source>
        <dbReference type="EMBL" id="VTT63695.1"/>
    </source>
</evidence>
<feature type="compositionally biased region" description="Basic and acidic residues" evidence="1">
    <location>
        <begin position="118"/>
        <end position="130"/>
    </location>
</feature>
<evidence type="ECO:0000256" key="1">
    <source>
        <dbReference type="SAM" id="MobiDB-lite"/>
    </source>
</evidence>
<evidence type="ECO:0000259" key="2">
    <source>
        <dbReference type="PROSITE" id="PS51159"/>
    </source>
</evidence>
<dbReference type="PROSITE" id="PS51159">
    <property type="entry name" value="CBM21"/>
    <property type="match status" value="1"/>
</dbReference>
<feature type="region of interest" description="Disordered" evidence="1">
    <location>
        <begin position="1"/>
        <end position="158"/>
    </location>
</feature>
<gene>
    <name evidence="3" type="ORF">C2S_601</name>
</gene>
<dbReference type="InterPro" id="IPR038175">
    <property type="entry name" value="CBM21_dom_sf"/>
</dbReference>
<dbReference type="Proteomes" id="UP000760494">
    <property type="component" value="Unassembled WGS sequence"/>
</dbReference>
<feature type="compositionally biased region" description="Low complexity" evidence="1">
    <location>
        <begin position="98"/>
        <end position="110"/>
    </location>
</feature>
<name>A0A9Q9RJJ0_FUSFU</name>
<dbReference type="GO" id="GO:0000164">
    <property type="term" value="C:protein phosphatase type 1 complex"/>
    <property type="evidence" value="ECO:0007669"/>
    <property type="project" value="TreeGrafter"/>
</dbReference>
<feature type="compositionally biased region" description="Low complexity" evidence="1">
    <location>
        <begin position="746"/>
        <end position="760"/>
    </location>
</feature>
<dbReference type="GO" id="GO:0005979">
    <property type="term" value="P:regulation of glycogen biosynthetic process"/>
    <property type="evidence" value="ECO:0007669"/>
    <property type="project" value="TreeGrafter"/>
</dbReference>
<reference evidence="3" key="1">
    <citation type="submission" date="2019-05" db="EMBL/GenBank/DDBJ databases">
        <authorList>
            <person name="Piombo E."/>
        </authorList>
    </citation>
    <scope>NUCLEOTIDE SEQUENCE</scope>
    <source>
        <strain evidence="3">C2S</strain>
    </source>
</reference>
<feature type="compositionally biased region" description="Polar residues" evidence="1">
    <location>
        <begin position="49"/>
        <end position="84"/>
    </location>
</feature>
<feature type="compositionally biased region" description="Low complexity" evidence="1">
    <location>
        <begin position="1"/>
        <end position="40"/>
    </location>
</feature>
<feature type="compositionally biased region" description="Polar residues" evidence="1">
    <location>
        <begin position="445"/>
        <end position="456"/>
    </location>
</feature>
<feature type="domain" description="CBM21" evidence="2">
    <location>
        <begin position="321"/>
        <end position="435"/>
    </location>
</feature>
<organism evidence="3 4">
    <name type="scientific">Fusarium fujikuroi</name>
    <name type="common">Bakanae and foot rot disease fungus</name>
    <name type="synonym">Gibberella fujikuroi</name>
    <dbReference type="NCBI Taxonomy" id="5127"/>
    <lineage>
        <taxon>Eukaryota</taxon>
        <taxon>Fungi</taxon>
        <taxon>Dikarya</taxon>
        <taxon>Ascomycota</taxon>
        <taxon>Pezizomycotina</taxon>
        <taxon>Sordariomycetes</taxon>
        <taxon>Hypocreomycetidae</taxon>
        <taxon>Hypocreales</taxon>
        <taxon>Nectriaceae</taxon>
        <taxon>Fusarium</taxon>
        <taxon>Fusarium fujikuroi species complex</taxon>
    </lineage>
</organism>
<dbReference type="EMBL" id="CABFJX010000112">
    <property type="protein sequence ID" value="VTT63695.1"/>
    <property type="molecule type" value="Genomic_DNA"/>
</dbReference>
<dbReference type="PANTHER" id="PTHR12307">
    <property type="entry name" value="PROTEIN PHOSPHATASE 1 REGULATORY SUBUNIT"/>
    <property type="match status" value="1"/>
</dbReference>
<comment type="caution">
    <text evidence="3">The sequence shown here is derived from an EMBL/GenBank/DDBJ whole genome shotgun (WGS) entry which is preliminary data.</text>
</comment>
<dbReference type="GO" id="GO:0008157">
    <property type="term" value="F:protein phosphatase 1 binding"/>
    <property type="evidence" value="ECO:0007669"/>
    <property type="project" value="TreeGrafter"/>
</dbReference>
<dbReference type="InterPro" id="IPR050782">
    <property type="entry name" value="PP1_regulatory_subunit_3"/>
</dbReference>
<dbReference type="PANTHER" id="PTHR12307:SF36">
    <property type="entry name" value="GLYCOGEN-BINDING SUBUNIT 76A"/>
    <property type="match status" value="1"/>
</dbReference>